<dbReference type="InterPro" id="IPR026960">
    <property type="entry name" value="RVT-Znf"/>
</dbReference>
<dbReference type="AlphaFoldDB" id="A0AAW2WV79"/>
<dbReference type="EMBL" id="JACGWN010000007">
    <property type="protein sequence ID" value="KAL0444000.1"/>
    <property type="molecule type" value="Genomic_DNA"/>
</dbReference>
<evidence type="ECO:0000313" key="2">
    <source>
        <dbReference type="EMBL" id="KAL0444000.1"/>
    </source>
</evidence>
<evidence type="ECO:0000259" key="1">
    <source>
        <dbReference type="Pfam" id="PF13966"/>
    </source>
</evidence>
<feature type="domain" description="Reverse transcriptase zinc-binding" evidence="1">
    <location>
        <begin position="134"/>
        <end position="201"/>
    </location>
</feature>
<dbReference type="Pfam" id="PF13966">
    <property type="entry name" value="zf-RVT"/>
    <property type="match status" value="1"/>
</dbReference>
<gene>
    <name evidence="2" type="ORF">Slati_2122700</name>
</gene>
<sequence length="318" mass="37109">MVFFPATSQTVHHIRLILDMYKLASGQEINLQKSSATFSRNTPPEVQKQLADMLGIRLENKHEVYLGLPTLAFRSNVPSLRHLRTAFGGGYMVGRRKLYYKRGRLFWLWYKPSHHAMSCFLFPRGPSRERWSPRIWRKIWQAHVPNKAKVFTWRAIRNILPTTANLRRRMPYEEFCCPFCECDSETPIHTLLRCAFSRQVWALSNLRWRDLETEAVSVEDWFASLALKLPLPDFELVLMVCWTIWWSRNLKLANKPYLIPQQVVDFARSYLMAFVDKGLDRGSARKSQQPHWLPPPVTHVKLNFDGAILDGGRALGLV</sequence>
<proteinExistence type="predicted"/>
<dbReference type="PANTHER" id="PTHR33116:SF86">
    <property type="entry name" value="REVERSE TRANSCRIPTASE DOMAIN-CONTAINING PROTEIN"/>
    <property type="match status" value="1"/>
</dbReference>
<name>A0AAW2WV79_9LAMI</name>
<protein>
    <recommendedName>
        <fullName evidence="1">Reverse transcriptase zinc-binding domain-containing protein</fullName>
    </recommendedName>
</protein>
<organism evidence="2">
    <name type="scientific">Sesamum latifolium</name>
    <dbReference type="NCBI Taxonomy" id="2727402"/>
    <lineage>
        <taxon>Eukaryota</taxon>
        <taxon>Viridiplantae</taxon>
        <taxon>Streptophyta</taxon>
        <taxon>Embryophyta</taxon>
        <taxon>Tracheophyta</taxon>
        <taxon>Spermatophyta</taxon>
        <taxon>Magnoliopsida</taxon>
        <taxon>eudicotyledons</taxon>
        <taxon>Gunneridae</taxon>
        <taxon>Pentapetalae</taxon>
        <taxon>asterids</taxon>
        <taxon>lamiids</taxon>
        <taxon>Lamiales</taxon>
        <taxon>Pedaliaceae</taxon>
        <taxon>Sesamum</taxon>
    </lineage>
</organism>
<reference evidence="2" key="2">
    <citation type="journal article" date="2024" name="Plant">
        <title>Genomic evolution and insights into agronomic trait innovations of Sesamum species.</title>
        <authorList>
            <person name="Miao H."/>
            <person name="Wang L."/>
            <person name="Qu L."/>
            <person name="Liu H."/>
            <person name="Sun Y."/>
            <person name="Le M."/>
            <person name="Wang Q."/>
            <person name="Wei S."/>
            <person name="Zheng Y."/>
            <person name="Lin W."/>
            <person name="Duan Y."/>
            <person name="Cao H."/>
            <person name="Xiong S."/>
            <person name="Wang X."/>
            <person name="Wei L."/>
            <person name="Li C."/>
            <person name="Ma Q."/>
            <person name="Ju M."/>
            <person name="Zhao R."/>
            <person name="Li G."/>
            <person name="Mu C."/>
            <person name="Tian Q."/>
            <person name="Mei H."/>
            <person name="Zhang T."/>
            <person name="Gao T."/>
            <person name="Zhang H."/>
        </authorList>
    </citation>
    <scope>NUCLEOTIDE SEQUENCE</scope>
    <source>
        <strain evidence="2">KEN1</strain>
    </source>
</reference>
<reference evidence="2" key="1">
    <citation type="submission" date="2020-06" db="EMBL/GenBank/DDBJ databases">
        <authorList>
            <person name="Li T."/>
            <person name="Hu X."/>
            <person name="Zhang T."/>
            <person name="Song X."/>
            <person name="Zhang H."/>
            <person name="Dai N."/>
            <person name="Sheng W."/>
            <person name="Hou X."/>
            <person name="Wei L."/>
        </authorList>
    </citation>
    <scope>NUCLEOTIDE SEQUENCE</scope>
    <source>
        <strain evidence="2">KEN1</strain>
        <tissue evidence="2">Leaf</tissue>
    </source>
</reference>
<dbReference type="PANTHER" id="PTHR33116">
    <property type="entry name" value="REVERSE TRANSCRIPTASE ZINC-BINDING DOMAIN-CONTAINING PROTEIN-RELATED-RELATED"/>
    <property type="match status" value="1"/>
</dbReference>
<accession>A0AAW2WV79</accession>
<comment type="caution">
    <text evidence="2">The sequence shown here is derived from an EMBL/GenBank/DDBJ whole genome shotgun (WGS) entry which is preliminary data.</text>
</comment>